<comment type="caution">
    <text evidence="6">The sequence shown here is derived from an EMBL/GenBank/DDBJ whole genome shotgun (WGS) entry which is preliminary data.</text>
</comment>
<evidence type="ECO:0000256" key="1">
    <source>
        <dbReference type="ARBA" id="ARBA00022669"/>
    </source>
</evidence>
<sequence>MRSALIAIVALASAAFAQNCGPQYGNQVCAANTCCSQYGWCDTTAAHCDPATCLKNFSGVGSSCRGTTNPQPNPTTLSTSAQPPASTFPATVPVIDVCGTGSGGVSCPGAGLNGYFYRCCSSAGHCGPKNDIQDQSIYCGAGCQGGFGKCNTMAKPPQPAGNPGTAGAGETCGPIVNKKCATGLCCSGSNFCGTTADFCGAANWCQPGWGRCN</sequence>
<keyword evidence="7" id="KW-1185">Reference proteome</keyword>
<feature type="domain" description="Chitin-binding type-1" evidence="5">
    <location>
        <begin position="17"/>
        <end position="66"/>
    </location>
</feature>
<dbReference type="CDD" id="cd00035">
    <property type="entry name" value="ChtBD1"/>
    <property type="match status" value="1"/>
</dbReference>
<dbReference type="SMART" id="SM00270">
    <property type="entry name" value="ChtBD1"/>
    <property type="match status" value="3"/>
</dbReference>
<dbReference type="PANTHER" id="PTHR47849">
    <property type="entry name" value="CHITIN-BINDING LECTIN 1"/>
    <property type="match status" value="1"/>
</dbReference>
<feature type="disulfide bond" evidence="3">
    <location>
        <begin position="180"/>
        <end position="192"/>
    </location>
</feature>
<evidence type="ECO:0000313" key="6">
    <source>
        <dbReference type="EMBL" id="KAH7116874.1"/>
    </source>
</evidence>
<dbReference type="Gene3D" id="3.30.60.10">
    <property type="entry name" value="Endochitinase-like"/>
    <property type="match status" value="3"/>
</dbReference>
<feature type="disulfide bond" evidence="3">
    <location>
        <begin position="34"/>
        <end position="48"/>
    </location>
</feature>
<comment type="caution">
    <text evidence="3">Lacks conserved residue(s) required for the propagation of feature annotation.</text>
</comment>
<feature type="disulfide bond" evidence="3">
    <location>
        <begin position="20"/>
        <end position="35"/>
    </location>
</feature>
<feature type="signal peptide" evidence="4">
    <location>
        <begin position="1"/>
        <end position="17"/>
    </location>
</feature>
<keyword evidence="2 3" id="KW-1015">Disulfide bond</keyword>
<proteinExistence type="predicted"/>
<dbReference type="OrthoDB" id="5985073at2759"/>
<evidence type="ECO:0000256" key="2">
    <source>
        <dbReference type="ARBA" id="ARBA00023157"/>
    </source>
</evidence>
<keyword evidence="1 3" id="KW-0147">Chitin-binding</keyword>
<feature type="domain" description="Chitin-binding type-1" evidence="5">
    <location>
        <begin position="169"/>
        <end position="213"/>
    </location>
</feature>
<keyword evidence="4" id="KW-0732">Signal</keyword>
<dbReference type="GO" id="GO:0008061">
    <property type="term" value="F:chitin binding"/>
    <property type="evidence" value="ECO:0007669"/>
    <property type="project" value="UniProtKB-UniRule"/>
</dbReference>
<feature type="disulfide bond" evidence="3">
    <location>
        <begin position="185"/>
        <end position="199"/>
    </location>
</feature>
<dbReference type="Pfam" id="PF00187">
    <property type="entry name" value="Chitin_bind_1"/>
    <property type="match status" value="2"/>
</dbReference>
<organism evidence="6 7">
    <name type="scientific">Dendryphion nanum</name>
    <dbReference type="NCBI Taxonomy" id="256645"/>
    <lineage>
        <taxon>Eukaryota</taxon>
        <taxon>Fungi</taxon>
        <taxon>Dikarya</taxon>
        <taxon>Ascomycota</taxon>
        <taxon>Pezizomycotina</taxon>
        <taxon>Dothideomycetes</taxon>
        <taxon>Pleosporomycetidae</taxon>
        <taxon>Pleosporales</taxon>
        <taxon>Torulaceae</taxon>
        <taxon>Dendryphion</taxon>
    </lineage>
</organism>
<accession>A0A9P9DCY1</accession>
<gene>
    <name evidence="6" type="ORF">B0J11DRAFT_102964</name>
</gene>
<dbReference type="EMBL" id="JAGMWT010000014">
    <property type="protein sequence ID" value="KAH7116874.1"/>
    <property type="molecule type" value="Genomic_DNA"/>
</dbReference>
<dbReference type="InterPro" id="IPR001002">
    <property type="entry name" value="Chitin-bd_1"/>
</dbReference>
<dbReference type="AlphaFoldDB" id="A0A9P9DCY1"/>
<dbReference type="Proteomes" id="UP000700596">
    <property type="component" value="Unassembled WGS sequence"/>
</dbReference>
<reference evidence="6" key="1">
    <citation type="journal article" date="2021" name="Nat. Commun.">
        <title>Genetic determinants of endophytism in the Arabidopsis root mycobiome.</title>
        <authorList>
            <person name="Mesny F."/>
            <person name="Miyauchi S."/>
            <person name="Thiergart T."/>
            <person name="Pickel B."/>
            <person name="Atanasova L."/>
            <person name="Karlsson M."/>
            <person name="Huettel B."/>
            <person name="Barry K.W."/>
            <person name="Haridas S."/>
            <person name="Chen C."/>
            <person name="Bauer D."/>
            <person name="Andreopoulos W."/>
            <person name="Pangilinan J."/>
            <person name="LaButti K."/>
            <person name="Riley R."/>
            <person name="Lipzen A."/>
            <person name="Clum A."/>
            <person name="Drula E."/>
            <person name="Henrissat B."/>
            <person name="Kohler A."/>
            <person name="Grigoriev I.V."/>
            <person name="Martin F.M."/>
            <person name="Hacquard S."/>
        </authorList>
    </citation>
    <scope>NUCLEOTIDE SEQUENCE</scope>
    <source>
        <strain evidence="6">MPI-CAGE-CH-0243</strain>
    </source>
</reference>
<dbReference type="PANTHER" id="PTHR47849:SF8">
    <property type="entry name" value="LECTIN"/>
    <property type="match status" value="1"/>
</dbReference>
<feature type="chain" id="PRO_5040333106" evidence="4">
    <location>
        <begin position="18"/>
        <end position="213"/>
    </location>
</feature>
<evidence type="ECO:0000313" key="7">
    <source>
        <dbReference type="Proteomes" id="UP000700596"/>
    </source>
</evidence>
<protein>
    <submittedName>
        <fullName evidence="6">Chitin binding protein 6</fullName>
    </submittedName>
</protein>
<evidence type="ECO:0000259" key="5">
    <source>
        <dbReference type="PROSITE" id="PS50941"/>
    </source>
</evidence>
<feature type="disulfide bond" evidence="3">
    <location>
        <begin position="29"/>
        <end position="41"/>
    </location>
</feature>
<evidence type="ECO:0000256" key="4">
    <source>
        <dbReference type="SAM" id="SignalP"/>
    </source>
</evidence>
<dbReference type="PROSITE" id="PS50941">
    <property type="entry name" value="CHIT_BIND_I_2"/>
    <property type="match status" value="2"/>
</dbReference>
<evidence type="ECO:0000256" key="3">
    <source>
        <dbReference type="PROSITE-ProRule" id="PRU00261"/>
    </source>
</evidence>
<dbReference type="SUPFAM" id="SSF57016">
    <property type="entry name" value="Plant lectins/antimicrobial peptides"/>
    <property type="match status" value="3"/>
</dbReference>
<name>A0A9P9DCY1_9PLEO</name>
<dbReference type="InterPro" id="IPR036861">
    <property type="entry name" value="Endochitinase-like_sf"/>
</dbReference>